<dbReference type="InterPro" id="IPR055066">
    <property type="entry name" value="AASDHPPT_N"/>
</dbReference>
<dbReference type="Proteomes" id="UP001458880">
    <property type="component" value="Unassembled WGS sequence"/>
</dbReference>
<dbReference type="EMBL" id="JASPKY010000056">
    <property type="protein sequence ID" value="KAK9744642.1"/>
    <property type="molecule type" value="Genomic_DNA"/>
</dbReference>
<evidence type="ECO:0000256" key="6">
    <source>
        <dbReference type="ARBA" id="ARBA00033443"/>
    </source>
</evidence>
<dbReference type="InterPro" id="IPR008278">
    <property type="entry name" value="4-PPantetheinyl_Trfase_dom"/>
</dbReference>
<name>A0AAW1ME57_POPJA</name>
<gene>
    <name evidence="11" type="ORF">QE152_g7633</name>
</gene>
<dbReference type="Pfam" id="PF22624">
    <property type="entry name" value="AASDHPPT_N"/>
    <property type="match status" value="1"/>
</dbReference>
<dbReference type="GO" id="GO:0000287">
    <property type="term" value="F:magnesium ion binding"/>
    <property type="evidence" value="ECO:0007669"/>
    <property type="project" value="InterPro"/>
</dbReference>
<evidence type="ECO:0000313" key="11">
    <source>
        <dbReference type="EMBL" id="KAK9744642.1"/>
    </source>
</evidence>
<keyword evidence="12" id="KW-1185">Reference proteome</keyword>
<dbReference type="EC" id="2.7.8.7" evidence="2"/>
<keyword evidence="4 11" id="KW-0808">Transferase</keyword>
<sequence>MSTNSSRWAFNFTKWAPTESQILIATSCVQNEEKERLAKFVFKKDFKASLIGRLMMRKYVAETFNVAYKDVIFKRDDRGKPYLDNSIRKYPDLSFNVSHQGDYAVFAAEPSRRRLGVDVMKLDYAGGRNLSEFFRIMTRQFSPNEWKTIKGCDGEKKQIAMFCRHWALKESYVKAIGVGITVNLQDISFKINSMQLFKDLLVTDTELYLKGVKQDWVFEEMLLDDEHCVAVALEKDVSGGTRVLFEEIDFNTLMCNCESLLPTDEVYTRNFFIKM</sequence>
<organism evidence="11 12">
    <name type="scientific">Popillia japonica</name>
    <name type="common">Japanese beetle</name>
    <dbReference type="NCBI Taxonomy" id="7064"/>
    <lineage>
        <taxon>Eukaryota</taxon>
        <taxon>Metazoa</taxon>
        <taxon>Ecdysozoa</taxon>
        <taxon>Arthropoda</taxon>
        <taxon>Hexapoda</taxon>
        <taxon>Insecta</taxon>
        <taxon>Pterygota</taxon>
        <taxon>Neoptera</taxon>
        <taxon>Endopterygota</taxon>
        <taxon>Coleoptera</taxon>
        <taxon>Polyphaga</taxon>
        <taxon>Scarabaeiformia</taxon>
        <taxon>Scarabaeidae</taxon>
        <taxon>Rutelinae</taxon>
        <taxon>Popillia</taxon>
    </lineage>
</organism>
<dbReference type="GO" id="GO:0005829">
    <property type="term" value="C:cytosol"/>
    <property type="evidence" value="ECO:0007669"/>
    <property type="project" value="TreeGrafter"/>
</dbReference>
<dbReference type="PANTHER" id="PTHR12215">
    <property type="entry name" value="PHOSPHOPANTETHEINE TRANSFERASE"/>
    <property type="match status" value="1"/>
</dbReference>
<dbReference type="InterPro" id="IPR037143">
    <property type="entry name" value="4-PPantetheinyl_Trfase_dom_sf"/>
</dbReference>
<comment type="catalytic activity">
    <reaction evidence="8">
        <text>apo-[ACP] + acetyl-CoA = acetyl-[ACP] + adenosine 3',5'-bisphosphate + H(+)</text>
        <dbReference type="Rhea" id="RHEA:46564"/>
        <dbReference type="Rhea" id="RHEA-COMP:9621"/>
        <dbReference type="Rhea" id="RHEA-COMP:9690"/>
        <dbReference type="ChEBI" id="CHEBI:15378"/>
        <dbReference type="ChEBI" id="CHEBI:29999"/>
        <dbReference type="ChEBI" id="CHEBI:57288"/>
        <dbReference type="ChEBI" id="CHEBI:58343"/>
        <dbReference type="ChEBI" id="CHEBI:78446"/>
    </reaction>
    <physiologicalReaction direction="left-to-right" evidence="8">
        <dbReference type="Rhea" id="RHEA:46565"/>
    </physiologicalReaction>
</comment>
<dbReference type="Pfam" id="PF01648">
    <property type="entry name" value="ACPS"/>
    <property type="match status" value="1"/>
</dbReference>
<feature type="domain" description="4'-phosphopantetheinyl transferase N-terminal" evidence="10">
    <location>
        <begin position="14"/>
        <end position="110"/>
    </location>
</feature>
<evidence type="ECO:0000256" key="2">
    <source>
        <dbReference type="ARBA" id="ARBA00013172"/>
    </source>
</evidence>
<proteinExistence type="inferred from homology"/>
<comment type="caution">
    <text evidence="11">The sequence shown here is derived from an EMBL/GenBank/DDBJ whole genome shotgun (WGS) entry which is preliminary data.</text>
</comment>
<accession>A0AAW1ME57</accession>
<dbReference type="FunFam" id="3.90.470.20:FF:000003">
    <property type="entry name" value="L-aminoadipate-semialdehyde dehydrogenase-phosphopantetheinyl transferase"/>
    <property type="match status" value="1"/>
</dbReference>
<evidence type="ECO:0000256" key="1">
    <source>
        <dbReference type="ARBA" id="ARBA00006195"/>
    </source>
</evidence>
<comment type="catalytic activity">
    <reaction evidence="7">
        <text>apo-[ACP] + CoA = holo-[ACP] + adenosine 3',5'-bisphosphate + H(+)</text>
        <dbReference type="Rhea" id="RHEA:12068"/>
        <dbReference type="Rhea" id="RHEA-COMP:9685"/>
        <dbReference type="Rhea" id="RHEA-COMP:9690"/>
        <dbReference type="ChEBI" id="CHEBI:15378"/>
        <dbReference type="ChEBI" id="CHEBI:29999"/>
        <dbReference type="ChEBI" id="CHEBI:57287"/>
        <dbReference type="ChEBI" id="CHEBI:58343"/>
        <dbReference type="ChEBI" id="CHEBI:64479"/>
        <dbReference type="EC" id="2.7.8.7"/>
    </reaction>
    <physiologicalReaction direction="left-to-right" evidence="7">
        <dbReference type="Rhea" id="RHEA:12069"/>
    </physiologicalReaction>
</comment>
<dbReference type="GO" id="GO:0019878">
    <property type="term" value="P:lysine biosynthetic process via aminoadipic acid"/>
    <property type="evidence" value="ECO:0007669"/>
    <property type="project" value="TreeGrafter"/>
</dbReference>
<evidence type="ECO:0000256" key="8">
    <source>
        <dbReference type="ARBA" id="ARBA00048794"/>
    </source>
</evidence>
<evidence type="ECO:0000256" key="5">
    <source>
        <dbReference type="ARBA" id="ARBA00030484"/>
    </source>
</evidence>
<evidence type="ECO:0000259" key="10">
    <source>
        <dbReference type="Pfam" id="PF22624"/>
    </source>
</evidence>
<evidence type="ECO:0000256" key="4">
    <source>
        <dbReference type="ARBA" id="ARBA00022679"/>
    </source>
</evidence>
<dbReference type="PANTHER" id="PTHR12215:SF10">
    <property type="entry name" value="L-AMINOADIPATE-SEMIALDEHYDE DEHYDROGENASE-PHOSPHOPANTETHEINYL TRANSFERASE"/>
    <property type="match status" value="1"/>
</dbReference>
<dbReference type="InterPro" id="IPR050559">
    <property type="entry name" value="P-Pant_transferase_sf"/>
</dbReference>
<feature type="domain" description="4'-phosphopantetheinyl transferase" evidence="9">
    <location>
        <begin position="115"/>
        <end position="193"/>
    </location>
</feature>
<comment type="similarity">
    <text evidence="1">Belongs to the P-Pant transferase superfamily. AcpS family.</text>
</comment>
<protein>
    <recommendedName>
        <fullName evidence="3">L-aminoadipate-semialdehyde dehydrogenase-phosphopantetheinyl transferase</fullName>
        <ecNumber evidence="2">2.7.8.7</ecNumber>
    </recommendedName>
    <alternativeName>
        <fullName evidence="5">4'-phosphopantetheinyl transferase</fullName>
    </alternativeName>
    <alternativeName>
        <fullName evidence="6">Alpha-aminoadipic semialdehyde dehydrogenase-phosphopantetheinyl transferase</fullName>
    </alternativeName>
</protein>
<dbReference type="SUPFAM" id="SSF56214">
    <property type="entry name" value="4'-phosphopantetheinyl transferase"/>
    <property type="match status" value="2"/>
</dbReference>
<dbReference type="AlphaFoldDB" id="A0AAW1ME57"/>
<reference evidence="11 12" key="1">
    <citation type="journal article" date="2024" name="BMC Genomics">
        <title>De novo assembly and annotation of Popillia japonica's genome with initial clues to its potential as an invasive pest.</title>
        <authorList>
            <person name="Cucini C."/>
            <person name="Boschi S."/>
            <person name="Funari R."/>
            <person name="Cardaioli E."/>
            <person name="Iannotti N."/>
            <person name="Marturano G."/>
            <person name="Paoli F."/>
            <person name="Bruttini M."/>
            <person name="Carapelli A."/>
            <person name="Frati F."/>
            <person name="Nardi F."/>
        </authorList>
    </citation>
    <scope>NUCLEOTIDE SEQUENCE [LARGE SCALE GENOMIC DNA]</scope>
    <source>
        <strain evidence="11">DMR45628</strain>
    </source>
</reference>
<dbReference type="GO" id="GO:0008897">
    <property type="term" value="F:holo-[acyl-carrier-protein] synthase activity"/>
    <property type="evidence" value="ECO:0007669"/>
    <property type="project" value="UniProtKB-EC"/>
</dbReference>
<evidence type="ECO:0000256" key="7">
    <source>
        <dbReference type="ARBA" id="ARBA00048641"/>
    </source>
</evidence>
<evidence type="ECO:0000259" key="9">
    <source>
        <dbReference type="Pfam" id="PF01648"/>
    </source>
</evidence>
<evidence type="ECO:0000313" key="12">
    <source>
        <dbReference type="Proteomes" id="UP001458880"/>
    </source>
</evidence>
<evidence type="ECO:0000256" key="3">
    <source>
        <dbReference type="ARBA" id="ARBA00016301"/>
    </source>
</evidence>
<dbReference type="Gene3D" id="3.90.470.20">
    <property type="entry name" value="4'-phosphopantetheinyl transferase domain"/>
    <property type="match status" value="2"/>
</dbReference>